<dbReference type="Pfam" id="PF01370">
    <property type="entry name" value="Epimerase"/>
    <property type="match status" value="1"/>
</dbReference>
<dbReference type="CDD" id="cd05271">
    <property type="entry name" value="NDUFA9_like_SDR_a"/>
    <property type="match status" value="1"/>
</dbReference>
<evidence type="ECO:0000313" key="4">
    <source>
        <dbReference type="Proteomes" id="UP000030693"/>
    </source>
</evidence>
<dbReference type="PANTHER" id="PTHR12126">
    <property type="entry name" value="NADH-UBIQUINONE OXIDOREDUCTASE 39 KDA SUBUNIT-RELATED"/>
    <property type="match status" value="1"/>
</dbReference>
<dbReference type="eggNOG" id="KOG2865">
    <property type="taxonomic scope" value="Eukaryota"/>
</dbReference>
<dbReference type="OrthoDB" id="275457at2759"/>
<dbReference type="GeneID" id="20528920"/>
<dbReference type="OMA" id="PEDQFTN"/>
<feature type="domain" description="NAD-dependent epimerase/dehydratase" evidence="2">
    <location>
        <begin position="62"/>
        <end position="268"/>
    </location>
</feature>
<dbReference type="STRING" id="691883.A0A058Z3R0"/>
<name>A0A058Z3R0_FONAL</name>
<gene>
    <name evidence="3" type="ORF">H696_04195</name>
</gene>
<accession>A0A058Z3R0</accession>
<dbReference type="EMBL" id="KB932207">
    <property type="protein sequence ID" value="KCV68776.1"/>
    <property type="molecule type" value="Genomic_DNA"/>
</dbReference>
<dbReference type="InterPro" id="IPR051207">
    <property type="entry name" value="ComplexI_NDUFA9_subunit"/>
</dbReference>
<dbReference type="SUPFAM" id="SSF51735">
    <property type="entry name" value="NAD(P)-binding Rossmann-fold domains"/>
    <property type="match status" value="1"/>
</dbReference>
<evidence type="ECO:0000256" key="1">
    <source>
        <dbReference type="SAM" id="MobiDB-lite"/>
    </source>
</evidence>
<dbReference type="PANTHER" id="PTHR12126:SF11">
    <property type="entry name" value="NADH DEHYDROGENASE [UBIQUINONE] 1 ALPHA SUBCOMPLEX SUBUNIT 9, MITOCHONDRIAL"/>
    <property type="match status" value="1"/>
</dbReference>
<keyword evidence="4" id="KW-1185">Reference proteome</keyword>
<dbReference type="GO" id="GO:0005739">
    <property type="term" value="C:mitochondrion"/>
    <property type="evidence" value="ECO:0007669"/>
    <property type="project" value="TreeGrafter"/>
</dbReference>
<feature type="region of interest" description="Disordered" evidence="1">
    <location>
        <begin position="1"/>
        <end position="21"/>
    </location>
</feature>
<sequence length="368" mass="40663">MSWAVNTGRRRSGRRRAEAPMAGERAPRLGWCYRPVIPIPTADVDAAVHYGRGRSSVSGHTVTIFGASGLLGLGTVHRFARIGSTVRTPYRGDHYDIRHLKVMGDLGQVVQNFYCVRDKDRVAQLVEGSDIVINLIGRDYETANFKFEDINIDAPRTIAEACKKAGVKRLVHVSHINADADSEAKQFSTKRLGELAVLSEFPEASIVRPSTMYGYDDRFLRWIAHMNRNVLFPGDLVVNGGETVFYPTYAGDVAQAIQNIAVSPNSSGKVYELVGPKKYTYNEILQIYSDTTGAPISPLNVPAPIFKAILRMYELLPSNRLASRSDVYRLSIDETPTPGALGFGDVGVVPAELETMALRFLRPYRVVS</sequence>
<dbReference type="Proteomes" id="UP000030693">
    <property type="component" value="Unassembled WGS sequence"/>
</dbReference>
<proteinExistence type="predicted"/>
<dbReference type="RefSeq" id="XP_009496347.1">
    <property type="nucleotide sequence ID" value="XM_009498072.1"/>
</dbReference>
<dbReference type="Gene3D" id="3.40.50.720">
    <property type="entry name" value="NAD(P)-binding Rossmann-like Domain"/>
    <property type="match status" value="1"/>
</dbReference>
<dbReference type="AlphaFoldDB" id="A0A058Z3R0"/>
<dbReference type="InterPro" id="IPR036291">
    <property type="entry name" value="NAD(P)-bd_dom_sf"/>
</dbReference>
<dbReference type="GO" id="GO:0044877">
    <property type="term" value="F:protein-containing complex binding"/>
    <property type="evidence" value="ECO:0007669"/>
    <property type="project" value="TreeGrafter"/>
</dbReference>
<reference evidence="3" key="1">
    <citation type="submission" date="2013-04" db="EMBL/GenBank/DDBJ databases">
        <title>The Genome Sequence of Fonticula alba ATCC 38817.</title>
        <authorList>
            <consortium name="The Broad Institute Genomics Platform"/>
            <person name="Russ C."/>
            <person name="Cuomo C."/>
            <person name="Burger G."/>
            <person name="Gray M.W."/>
            <person name="Holland P.W.H."/>
            <person name="King N."/>
            <person name="Lang F.B.F."/>
            <person name="Roger A.J."/>
            <person name="Ruiz-Trillo I."/>
            <person name="Brown M."/>
            <person name="Walker B."/>
            <person name="Young S."/>
            <person name="Zeng Q."/>
            <person name="Gargeya S."/>
            <person name="Fitzgerald M."/>
            <person name="Haas B."/>
            <person name="Abouelleil A."/>
            <person name="Allen A.W."/>
            <person name="Alvarado L."/>
            <person name="Arachchi H.M."/>
            <person name="Berlin A.M."/>
            <person name="Chapman S.B."/>
            <person name="Gainer-Dewar J."/>
            <person name="Goldberg J."/>
            <person name="Griggs A."/>
            <person name="Gujja S."/>
            <person name="Hansen M."/>
            <person name="Howarth C."/>
            <person name="Imamovic A."/>
            <person name="Ireland A."/>
            <person name="Larimer J."/>
            <person name="McCowan C."/>
            <person name="Murphy C."/>
            <person name="Pearson M."/>
            <person name="Poon T.W."/>
            <person name="Priest M."/>
            <person name="Roberts A."/>
            <person name="Saif S."/>
            <person name="Shea T."/>
            <person name="Sisk P."/>
            <person name="Sykes S."/>
            <person name="Wortman J."/>
            <person name="Nusbaum C."/>
            <person name="Birren B."/>
        </authorList>
    </citation>
    <scope>NUCLEOTIDE SEQUENCE [LARGE SCALE GENOMIC DNA]</scope>
    <source>
        <strain evidence="3">ATCC 38817</strain>
    </source>
</reference>
<evidence type="ECO:0000259" key="2">
    <source>
        <dbReference type="Pfam" id="PF01370"/>
    </source>
</evidence>
<evidence type="ECO:0000313" key="3">
    <source>
        <dbReference type="EMBL" id="KCV68776.1"/>
    </source>
</evidence>
<organism evidence="3">
    <name type="scientific">Fonticula alba</name>
    <name type="common">Slime mold</name>
    <dbReference type="NCBI Taxonomy" id="691883"/>
    <lineage>
        <taxon>Eukaryota</taxon>
        <taxon>Rotosphaerida</taxon>
        <taxon>Fonticulaceae</taxon>
        <taxon>Fonticula</taxon>
    </lineage>
</organism>
<protein>
    <recommendedName>
        <fullName evidence="2">NAD-dependent epimerase/dehydratase domain-containing protein</fullName>
    </recommendedName>
</protein>
<dbReference type="InterPro" id="IPR001509">
    <property type="entry name" value="Epimerase_deHydtase"/>
</dbReference>